<keyword evidence="1" id="KW-0812">Transmembrane</keyword>
<keyword evidence="3" id="KW-1185">Reference proteome</keyword>
<gene>
    <name evidence="2" type="ORF">E9998_22645</name>
</gene>
<keyword evidence="1" id="KW-1133">Transmembrane helix</keyword>
<keyword evidence="1" id="KW-0472">Membrane</keyword>
<name>A0A4S8P0T3_9ACTN</name>
<dbReference type="RefSeq" id="WP_136531970.1">
    <property type="nucleotide sequence ID" value="NZ_STGX01000021.1"/>
</dbReference>
<sequence>METTAPAAPLHRRLAAVLTLAVLAPVAAEYLTAYDSSTGNPLALAGGLLILAPLYGAPAVLIREAARRAGLGWGGVLALAAAFGIVQAGIWDQSLFSTGYRDIDYWEGMIGPTWIAPLGIAAATTLSFVGGHAVASFTAPIVLAEGLHPRLADRPWLRLPGLITTAVLYLAAAALILGSHLQTESDHASWVQIAGAVGVAATLAVLAFTLGRRRTEPVPRHIPPVWALVLVAMVAAGAFGWSYTWTGVAFTAALVIVCTALSVHWSRSESWGRRQPIALATGALLTWAAMGFLTEPLGEVATAAKYAHNTIAVTCVAALGWWALRRNR</sequence>
<evidence type="ECO:0000313" key="3">
    <source>
        <dbReference type="Proteomes" id="UP000305792"/>
    </source>
</evidence>
<protein>
    <recommendedName>
        <fullName evidence="4">DUF998 domain-containing protein</fullName>
    </recommendedName>
</protein>
<comment type="caution">
    <text evidence="2">The sequence shown here is derived from an EMBL/GenBank/DDBJ whole genome shotgun (WGS) entry which is preliminary data.</text>
</comment>
<evidence type="ECO:0000313" key="2">
    <source>
        <dbReference type="EMBL" id="THV23597.1"/>
    </source>
</evidence>
<accession>A0A4S8P0T3</accession>
<reference evidence="2 3" key="1">
    <citation type="journal article" date="2018" name="Int. J. Syst. Evol. Microbiol.">
        <title>Glycomyces paridis sp. nov., isolated from the medicinal plant Paris polyphylla.</title>
        <authorList>
            <person name="Fang X.M."/>
            <person name="Bai J.L."/>
            <person name="Su J."/>
            <person name="Zhao L.L."/>
            <person name="Liu H.Y."/>
            <person name="Ma B.P."/>
            <person name="Zhang Y.Q."/>
            <person name="Yu L.Y."/>
        </authorList>
    </citation>
    <scope>NUCLEOTIDE SEQUENCE [LARGE SCALE GENOMIC DNA]</scope>
    <source>
        <strain evidence="2 3">CPCC 204357</strain>
    </source>
</reference>
<feature type="transmembrane region" description="Helical" evidence="1">
    <location>
        <begin position="156"/>
        <end position="177"/>
    </location>
</feature>
<dbReference type="OrthoDB" id="8478704at2"/>
<feature type="transmembrane region" description="Helical" evidence="1">
    <location>
        <begin position="44"/>
        <end position="62"/>
    </location>
</feature>
<dbReference type="EMBL" id="STGX01000021">
    <property type="protein sequence ID" value="THV23597.1"/>
    <property type="molecule type" value="Genomic_DNA"/>
</dbReference>
<evidence type="ECO:0008006" key="4">
    <source>
        <dbReference type="Google" id="ProtNLM"/>
    </source>
</evidence>
<feature type="transmembrane region" description="Helical" evidence="1">
    <location>
        <begin position="306"/>
        <end position="324"/>
    </location>
</feature>
<organism evidence="2 3">
    <name type="scientific">Glycomyces paridis</name>
    <dbReference type="NCBI Taxonomy" id="2126555"/>
    <lineage>
        <taxon>Bacteria</taxon>
        <taxon>Bacillati</taxon>
        <taxon>Actinomycetota</taxon>
        <taxon>Actinomycetes</taxon>
        <taxon>Glycomycetales</taxon>
        <taxon>Glycomycetaceae</taxon>
        <taxon>Glycomyces</taxon>
    </lineage>
</organism>
<dbReference type="AlphaFoldDB" id="A0A4S8P0T3"/>
<evidence type="ECO:0000256" key="1">
    <source>
        <dbReference type="SAM" id="Phobius"/>
    </source>
</evidence>
<feature type="transmembrane region" description="Helical" evidence="1">
    <location>
        <begin position="189"/>
        <end position="210"/>
    </location>
</feature>
<feature type="transmembrane region" description="Helical" evidence="1">
    <location>
        <begin position="277"/>
        <end position="294"/>
    </location>
</feature>
<feature type="transmembrane region" description="Helical" evidence="1">
    <location>
        <begin position="247"/>
        <end position="265"/>
    </location>
</feature>
<feature type="transmembrane region" description="Helical" evidence="1">
    <location>
        <begin position="114"/>
        <end position="144"/>
    </location>
</feature>
<feature type="transmembrane region" description="Helical" evidence="1">
    <location>
        <begin position="222"/>
        <end position="241"/>
    </location>
</feature>
<proteinExistence type="predicted"/>
<feature type="transmembrane region" description="Helical" evidence="1">
    <location>
        <begin position="69"/>
        <end position="91"/>
    </location>
</feature>
<dbReference type="Proteomes" id="UP000305792">
    <property type="component" value="Unassembled WGS sequence"/>
</dbReference>